<sequence>HREVAESLVDSSQTSSSQANMKLLAKAQEDLADVLAGHITVVQKLKRLKPITETQSVLLKTYIKAKCEFYLEHMSEFRAVKHKLSESVPAESLDFIQRVMDKNAIISTHLLLRQLVYETISLCEKYSLEETLLFLLLDAETYVESDVTKCLKAEKEDVTKHKELVKEMIKSSLKTNRLIRPSPRLLALHGACHVQKLMMTRTVTVLSQVKVQLQLAAAHRSFSDSKGALQEVLDKLETEKKREKKETQDFVFVERNLAELCSG</sequence>
<comment type="caution">
    <text evidence="1">The sequence shown here is derived from an EMBL/GenBank/DDBJ whole genome shotgun (WGS) entry which is preliminary data.</text>
</comment>
<accession>A0AAE0Z5Z3</accession>
<evidence type="ECO:0000313" key="2">
    <source>
        <dbReference type="Proteomes" id="UP001283361"/>
    </source>
</evidence>
<proteinExistence type="predicted"/>
<keyword evidence="2" id="KW-1185">Reference proteome</keyword>
<gene>
    <name evidence="1" type="ORF">RRG08_006021</name>
</gene>
<name>A0AAE0Z5Z3_9GAST</name>
<feature type="non-terminal residue" evidence="1">
    <location>
        <position position="1"/>
    </location>
</feature>
<evidence type="ECO:0000313" key="1">
    <source>
        <dbReference type="EMBL" id="KAK3762906.1"/>
    </source>
</evidence>
<reference evidence="1" key="1">
    <citation type="journal article" date="2023" name="G3 (Bethesda)">
        <title>A reference genome for the long-term kleptoplast-retaining sea slug Elysia crispata morphotype clarki.</title>
        <authorList>
            <person name="Eastman K.E."/>
            <person name="Pendleton A.L."/>
            <person name="Shaikh M.A."/>
            <person name="Suttiyut T."/>
            <person name="Ogas R."/>
            <person name="Tomko P."/>
            <person name="Gavelis G."/>
            <person name="Widhalm J.R."/>
            <person name="Wisecaver J.H."/>
        </authorList>
    </citation>
    <scope>NUCLEOTIDE SEQUENCE</scope>
    <source>
        <strain evidence="1">ECLA1</strain>
    </source>
</reference>
<dbReference type="AlphaFoldDB" id="A0AAE0Z5Z3"/>
<dbReference type="Proteomes" id="UP001283361">
    <property type="component" value="Unassembled WGS sequence"/>
</dbReference>
<protein>
    <submittedName>
        <fullName evidence="1">Uncharacterized protein</fullName>
    </submittedName>
</protein>
<organism evidence="1 2">
    <name type="scientific">Elysia crispata</name>
    <name type="common">lettuce slug</name>
    <dbReference type="NCBI Taxonomy" id="231223"/>
    <lineage>
        <taxon>Eukaryota</taxon>
        <taxon>Metazoa</taxon>
        <taxon>Spiralia</taxon>
        <taxon>Lophotrochozoa</taxon>
        <taxon>Mollusca</taxon>
        <taxon>Gastropoda</taxon>
        <taxon>Heterobranchia</taxon>
        <taxon>Euthyneura</taxon>
        <taxon>Panpulmonata</taxon>
        <taxon>Sacoglossa</taxon>
        <taxon>Placobranchoidea</taxon>
        <taxon>Plakobranchidae</taxon>
        <taxon>Elysia</taxon>
    </lineage>
</organism>
<dbReference type="EMBL" id="JAWDGP010004626">
    <property type="protein sequence ID" value="KAK3762906.1"/>
    <property type="molecule type" value="Genomic_DNA"/>
</dbReference>